<comment type="caution">
    <text evidence="8">The sequence shown here is derived from an EMBL/GenBank/DDBJ whole genome shotgun (WGS) entry which is preliminary data.</text>
</comment>
<dbReference type="EMBL" id="JADWOX010000018">
    <property type="protein sequence ID" value="MBI1686058.1"/>
    <property type="molecule type" value="Genomic_DNA"/>
</dbReference>
<accession>A0ABS0T2E4</accession>
<evidence type="ECO:0000256" key="3">
    <source>
        <dbReference type="ARBA" id="ARBA00022692"/>
    </source>
</evidence>
<dbReference type="GO" id="GO:0008233">
    <property type="term" value="F:peptidase activity"/>
    <property type="evidence" value="ECO:0007669"/>
    <property type="project" value="UniProtKB-KW"/>
</dbReference>
<dbReference type="Proteomes" id="UP000639859">
    <property type="component" value="Unassembled WGS sequence"/>
</dbReference>
<dbReference type="SMART" id="SM00244">
    <property type="entry name" value="PHB"/>
    <property type="match status" value="1"/>
</dbReference>
<keyword evidence="4" id="KW-1133">Transmembrane helix</keyword>
<keyword evidence="8" id="KW-0645">Protease</keyword>
<dbReference type="InterPro" id="IPR001107">
    <property type="entry name" value="Band_7"/>
</dbReference>
<dbReference type="PIRSF" id="PIRSF005651">
    <property type="entry name" value="HflC"/>
    <property type="match status" value="1"/>
</dbReference>
<reference evidence="8 9" key="1">
    <citation type="submission" date="2020-11" db="EMBL/GenBank/DDBJ databases">
        <title>genome sequence of strain KACC 18849.</title>
        <authorList>
            <person name="Gao J."/>
            <person name="Zhang X."/>
        </authorList>
    </citation>
    <scope>NUCLEOTIDE SEQUENCE [LARGE SCALE GENOMIC DNA]</scope>
    <source>
        <strain evidence="8 9">KACC 18849</strain>
    </source>
</reference>
<comment type="function">
    <text evidence="6">HflC and HflK could regulate a protease.</text>
</comment>
<protein>
    <recommendedName>
        <fullName evidence="6">Protein HflC</fullName>
    </recommendedName>
</protein>
<sequence length="284" mass="31727">MSRIRNPSTPLIAAGVAAVGALFVLSTTVYQVDQRQQALVVRFGDPVRVVLAPGLHLKAPIDKVLRFDKRNIDIAANQEEVTAADQEKLVVDAFVRYRISDPRQFYRKLGRESVARDRLDRIVNAALREQIGRRNSEDVIAGKRGEIMEDIRIEVARQVAASQLGLEIIDVRIKRADLPEPNQQAVFERMQTARKQEAAELRAIGDQQRREIVATAYEEAEKIRGAADAQRAQLFASSFGRDPSFAAFYRSMQAYEHALGQGDTTLVLSPDSAFFKYFDKGPAG</sequence>
<name>A0ABS0T2E4_9CAUL</name>
<dbReference type="RefSeq" id="WP_198577955.1">
    <property type="nucleotide sequence ID" value="NZ_JADWOX010000018.1"/>
</dbReference>
<evidence type="ECO:0000256" key="4">
    <source>
        <dbReference type="ARBA" id="ARBA00022989"/>
    </source>
</evidence>
<organism evidence="8 9">
    <name type="scientific">Caulobacter hibisci</name>
    <dbReference type="NCBI Taxonomy" id="2035993"/>
    <lineage>
        <taxon>Bacteria</taxon>
        <taxon>Pseudomonadati</taxon>
        <taxon>Pseudomonadota</taxon>
        <taxon>Alphaproteobacteria</taxon>
        <taxon>Caulobacterales</taxon>
        <taxon>Caulobacteraceae</taxon>
        <taxon>Caulobacter</taxon>
    </lineage>
</organism>
<keyword evidence="3" id="KW-0812">Transmembrane</keyword>
<keyword evidence="5" id="KW-0472">Membrane</keyword>
<evidence type="ECO:0000313" key="9">
    <source>
        <dbReference type="Proteomes" id="UP000639859"/>
    </source>
</evidence>
<dbReference type="GO" id="GO:0006508">
    <property type="term" value="P:proteolysis"/>
    <property type="evidence" value="ECO:0007669"/>
    <property type="project" value="UniProtKB-KW"/>
</dbReference>
<comment type="similarity">
    <text evidence="2 6">Belongs to the band 7/mec-2 family. HflC subfamily.</text>
</comment>
<evidence type="ECO:0000256" key="1">
    <source>
        <dbReference type="ARBA" id="ARBA00004167"/>
    </source>
</evidence>
<keyword evidence="8" id="KW-0378">Hydrolase</keyword>
<dbReference type="PANTHER" id="PTHR42911:SF1">
    <property type="entry name" value="MODULATOR OF FTSH PROTEASE HFLC"/>
    <property type="match status" value="1"/>
</dbReference>
<dbReference type="SUPFAM" id="SSF117892">
    <property type="entry name" value="Band 7/SPFH domain"/>
    <property type="match status" value="1"/>
</dbReference>
<evidence type="ECO:0000259" key="7">
    <source>
        <dbReference type="SMART" id="SM00244"/>
    </source>
</evidence>
<dbReference type="InterPro" id="IPR010200">
    <property type="entry name" value="HflC"/>
</dbReference>
<proteinExistence type="inferred from homology"/>
<dbReference type="CDD" id="cd03405">
    <property type="entry name" value="SPFH_HflC"/>
    <property type="match status" value="1"/>
</dbReference>
<evidence type="ECO:0000256" key="2">
    <source>
        <dbReference type="ARBA" id="ARBA00007862"/>
    </source>
</evidence>
<gene>
    <name evidence="8" type="ORF">I4Q42_20515</name>
</gene>
<feature type="domain" description="Band 7" evidence="7">
    <location>
        <begin position="27"/>
        <end position="190"/>
    </location>
</feature>
<evidence type="ECO:0000256" key="5">
    <source>
        <dbReference type="ARBA" id="ARBA00023136"/>
    </source>
</evidence>
<dbReference type="Pfam" id="PF01145">
    <property type="entry name" value="Band_7"/>
    <property type="match status" value="1"/>
</dbReference>
<keyword evidence="9" id="KW-1185">Reference proteome</keyword>
<comment type="subcellular location">
    <subcellularLocation>
        <location evidence="1">Membrane</location>
        <topology evidence="1">Single-pass membrane protein</topology>
    </subcellularLocation>
</comment>
<dbReference type="PANTHER" id="PTHR42911">
    <property type="entry name" value="MODULATOR OF FTSH PROTEASE HFLC"/>
    <property type="match status" value="1"/>
</dbReference>
<evidence type="ECO:0000256" key="6">
    <source>
        <dbReference type="PIRNR" id="PIRNR005651"/>
    </source>
</evidence>
<evidence type="ECO:0000313" key="8">
    <source>
        <dbReference type="EMBL" id="MBI1686058.1"/>
    </source>
</evidence>
<dbReference type="Gene3D" id="3.30.479.30">
    <property type="entry name" value="Band 7 domain"/>
    <property type="match status" value="1"/>
</dbReference>
<dbReference type="InterPro" id="IPR036013">
    <property type="entry name" value="Band_7/SPFH_dom_sf"/>
</dbReference>